<gene>
    <name evidence="1" type="ORF">NCTC7812_02658</name>
</gene>
<dbReference type="AlphaFoldDB" id="A0A449I6L0"/>
<name>A0A449I6L0_9BACE</name>
<organism evidence="1 2">
    <name type="scientific">Prevotella heparinolytica</name>
    <dbReference type="NCBI Taxonomy" id="28113"/>
    <lineage>
        <taxon>Bacteria</taxon>
        <taxon>Pseudomonadati</taxon>
        <taxon>Bacteroidota</taxon>
        <taxon>Bacteroidia</taxon>
        <taxon>Bacteroidales</taxon>
        <taxon>Bacteroidaceae</taxon>
        <taxon>Bacteroides</taxon>
    </lineage>
</organism>
<evidence type="ECO:0000313" key="1">
    <source>
        <dbReference type="EMBL" id="VFB15074.1"/>
    </source>
</evidence>
<dbReference type="Proteomes" id="UP000396835">
    <property type="component" value="Unassembled WGS sequence"/>
</dbReference>
<accession>A0A449I6L0</accession>
<protein>
    <submittedName>
        <fullName evidence="1">Uncharacterized protein</fullName>
    </submittedName>
</protein>
<dbReference type="EMBL" id="CAACYH010000005">
    <property type="protein sequence ID" value="VFB15074.1"/>
    <property type="molecule type" value="Genomic_DNA"/>
</dbReference>
<proteinExistence type="predicted"/>
<reference evidence="1 2" key="1">
    <citation type="submission" date="2019-02" db="EMBL/GenBank/DDBJ databases">
        <authorList>
            <consortium name="Pathogen Informatics"/>
        </authorList>
    </citation>
    <scope>NUCLEOTIDE SEQUENCE [LARGE SCALE GENOMIC DNA]</scope>
    <source>
        <strain evidence="1 2">3012STDY7078512</strain>
    </source>
</reference>
<sequence>MNDSWKAGNVFLEFADLVLTYGNHPEGETLVGTKAVLKPVLIYTKEGIQYKATIVLNMQF</sequence>
<evidence type="ECO:0000313" key="2">
    <source>
        <dbReference type="Proteomes" id="UP000396835"/>
    </source>
</evidence>